<comment type="caution">
    <text evidence="1">The sequence shown here is derived from an EMBL/GenBank/DDBJ whole genome shotgun (WGS) entry which is preliminary data.</text>
</comment>
<keyword evidence="2" id="KW-1185">Reference proteome</keyword>
<dbReference type="GO" id="GO:0005829">
    <property type="term" value="C:cytosol"/>
    <property type="evidence" value="ECO:0007669"/>
    <property type="project" value="TreeGrafter"/>
</dbReference>
<dbReference type="EMBL" id="BONY01000011">
    <property type="protein sequence ID" value="GIH04171.1"/>
    <property type="molecule type" value="Genomic_DNA"/>
</dbReference>
<dbReference type="GO" id="GO:0033194">
    <property type="term" value="P:response to hydroperoxide"/>
    <property type="evidence" value="ECO:0007669"/>
    <property type="project" value="TreeGrafter"/>
</dbReference>
<proteinExistence type="predicted"/>
<evidence type="ECO:0000313" key="2">
    <source>
        <dbReference type="Proteomes" id="UP000612899"/>
    </source>
</evidence>
<dbReference type="InterPro" id="IPR005583">
    <property type="entry name" value="YaaA"/>
</dbReference>
<accession>A0A8J3Q5J6</accession>
<dbReference type="PANTHER" id="PTHR30283:SF4">
    <property type="entry name" value="PEROXIDE STRESS RESISTANCE PROTEIN YAAA"/>
    <property type="match status" value="1"/>
</dbReference>
<evidence type="ECO:0000313" key="1">
    <source>
        <dbReference type="EMBL" id="GIH04171.1"/>
    </source>
</evidence>
<dbReference type="Pfam" id="PF03883">
    <property type="entry name" value="H2O2_YaaD"/>
    <property type="match status" value="1"/>
</dbReference>
<dbReference type="RefSeq" id="WP_203908063.1">
    <property type="nucleotide sequence ID" value="NZ_BONY01000011.1"/>
</dbReference>
<name>A0A8J3Q5J6_9ACTN</name>
<organism evidence="1 2">
    <name type="scientific">Rhizocola hellebori</name>
    <dbReference type="NCBI Taxonomy" id="1392758"/>
    <lineage>
        <taxon>Bacteria</taxon>
        <taxon>Bacillati</taxon>
        <taxon>Actinomycetota</taxon>
        <taxon>Actinomycetes</taxon>
        <taxon>Micromonosporales</taxon>
        <taxon>Micromonosporaceae</taxon>
        <taxon>Rhizocola</taxon>
    </lineage>
</organism>
<dbReference type="NCBIfam" id="NF002545">
    <property type="entry name" value="PRK02101.2-3"/>
    <property type="match status" value="1"/>
</dbReference>
<reference evidence="1" key="1">
    <citation type="submission" date="2021-01" db="EMBL/GenBank/DDBJ databases">
        <title>Whole genome shotgun sequence of Rhizocola hellebori NBRC 109834.</title>
        <authorList>
            <person name="Komaki H."/>
            <person name="Tamura T."/>
        </authorList>
    </citation>
    <scope>NUCLEOTIDE SEQUENCE</scope>
    <source>
        <strain evidence="1">NBRC 109834</strain>
    </source>
</reference>
<sequence>MFILLPPSEGKTAPRRGKPLDLASLTLPALAPARQRVLDSLVALCSSKDDTAARTALGLSAGQADEVKRNTGLHTAPTATAAQIYTGVLYEALDLATLSPAARKLMRRSLLVFSGLWGVVGIDDRIPAYRCAAGVSLPGVGGVGTFWRKALPAALAGLTGKRLVIDLRSGPYAAMWQPAGPHAAIRVLHERVVGGAVTRTVVSHFNKATKGRLVRDLATSGIVPRNLDELMGALRELKYTAQRDGNRVDIVVSEL</sequence>
<dbReference type="Proteomes" id="UP000612899">
    <property type="component" value="Unassembled WGS sequence"/>
</dbReference>
<dbReference type="AlphaFoldDB" id="A0A8J3Q5J6"/>
<protein>
    <submittedName>
        <fullName evidence="1">UPF0246 protein</fullName>
    </submittedName>
</protein>
<gene>
    <name evidence="1" type="ORF">Rhe02_22380</name>
</gene>
<dbReference type="PANTHER" id="PTHR30283">
    <property type="entry name" value="PEROXIDE STRESS RESPONSE PROTEIN YAAA"/>
    <property type="match status" value="1"/>
</dbReference>